<protein>
    <submittedName>
        <fullName evidence="6">Cyclic 3',5'-adenosine monophosphate phosphodiesterase</fullName>
    </submittedName>
</protein>
<feature type="signal peptide" evidence="4">
    <location>
        <begin position="1"/>
        <end position="27"/>
    </location>
</feature>
<evidence type="ECO:0000256" key="1">
    <source>
        <dbReference type="ARBA" id="ARBA00022729"/>
    </source>
</evidence>
<dbReference type="SUPFAM" id="SSF56300">
    <property type="entry name" value="Metallo-dependent phosphatases"/>
    <property type="match status" value="1"/>
</dbReference>
<dbReference type="Proteomes" id="UP000315010">
    <property type="component" value="Unassembled WGS sequence"/>
</dbReference>
<dbReference type="GO" id="GO:0016787">
    <property type="term" value="F:hydrolase activity"/>
    <property type="evidence" value="ECO:0007669"/>
    <property type="project" value="InterPro"/>
</dbReference>
<feature type="domain" description="LamG-like jellyroll fold" evidence="5">
    <location>
        <begin position="494"/>
        <end position="625"/>
    </location>
</feature>
<dbReference type="InterPro" id="IPR006558">
    <property type="entry name" value="LamG-like"/>
</dbReference>
<proteinExistence type="predicted"/>
<dbReference type="OrthoDB" id="235808at2"/>
<sequence precursor="true">MTQIRIVRVFVALLAVVGNAVSLSAHEGPHGTDHSAEQSQDHVREHTDGEAKFFTTRGAARVLPLAKDQDVFHFIVYGDRTGGVPAGLAVLEQAVKDTNLLDPDLVMTVGDLVQGYNDTPEWMDQMTEYKEIMDRLRMQWFPVPGNHDVYWRGEGEAPQGQHETNFEKHFGPLWYTFQHKNAGFIVLFSDEGDPASNEKGFNEGRLQTMSDKQLAFLKQALEKHQGLDHVFLFLHHPRWIGGGYTGGNWDVVHEMLREAGNVSAVFAGHIHQMRFDGPKDGIGYYTLATTGAHLSADMPGAGYLHHLNVVTVRPDTVTVAALPIGAVIDPTEFTQEFLAEMKQARKIRPQQRLNELLLNIDGSASGRVAFSLKNISSRDVDVTVSLDPSARDWMTSLDHDHFNLAAGEKHEIEIELKRSADSSANLTVPRLRLNMEYLGESARISLPPVTTPISLKLAAVPADYFDKTENRCLHVVDQQSVLRIDSSELRLPDGPFTLEAWVNPDQTAGHRGLIAKTENSEFAFFMDEGVPVFDVHLDGEYVVAKAKEKLKPNRWSHLAGVFDGKQVAIYVDGVLVGSTLGSGSRTKNKLPLFVGADPDSSGGPSRPFIGKIDEVRISKKAIYRENFGPNRRFVPDDDTVMLLHLDRRIGPFVLDHSKSAVRGTLGSKAGLVATP</sequence>
<keyword evidence="7" id="KW-1185">Reference proteome</keyword>
<dbReference type="InterPro" id="IPR013320">
    <property type="entry name" value="ConA-like_dom_sf"/>
</dbReference>
<dbReference type="PANTHER" id="PTHR16509">
    <property type="match status" value="1"/>
</dbReference>
<comment type="caution">
    <text evidence="6">The sequence shown here is derived from an EMBL/GenBank/DDBJ whole genome shotgun (WGS) entry which is preliminary data.</text>
</comment>
<name>A0A5C5Z6B4_9BACT</name>
<dbReference type="AlphaFoldDB" id="A0A5C5Z6B4"/>
<dbReference type="PANTHER" id="PTHR16509:SF1">
    <property type="entry name" value="MANGANESE-DEPENDENT ADP-RIBOSE_CDP-ALCOHOL DIPHOSPHATASE"/>
    <property type="match status" value="1"/>
</dbReference>
<accession>A0A5C5Z6B4</accession>
<dbReference type="SUPFAM" id="SSF49899">
    <property type="entry name" value="Concanavalin A-like lectins/glucanases"/>
    <property type="match status" value="1"/>
</dbReference>
<dbReference type="Gene3D" id="3.60.21.10">
    <property type="match status" value="1"/>
</dbReference>
<dbReference type="EMBL" id="SJPJ01000001">
    <property type="protein sequence ID" value="TWT82852.1"/>
    <property type="molecule type" value="Genomic_DNA"/>
</dbReference>
<evidence type="ECO:0000256" key="2">
    <source>
        <dbReference type="ARBA" id="ARBA00023157"/>
    </source>
</evidence>
<gene>
    <name evidence="6" type="ORF">CA13_43150</name>
</gene>
<dbReference type="Pfam" id="PF00149">
    <property type="entry name" value="Metallophos"/>
    <property type="match status" value="1"/>
</dbReference>
<dbReference type="Gene3D" id="2.60.120.200">
    <property type="match status" value="1"/>
</dbReference>
<dbReference type="InterPro" id="IPR004843">
    <property type="entry name" value="Calcineurin-like_PHP"/>
</dbReference>
<evidence type="ECO:0000313" key="7">
    <source>
        <dbReference type="Proteomes" id="UP000315010"/>
    </source>
</evidence>
<reference evidence="6 7" key="1">
    <citation type="submission" date="2019-02" db="EMBL/GenBank/DDBJ databases">
        <title>Deep-cultivation of Planctomycetes and their phenomic and genomic characterization uncovers novel biology.</title>
        <authorList>
            <person name="Wiegand S."/>
            <person name="Jogler M."/>
            <person name="Boedeker C."/>
            <person name="Pinto D."/>
            <person name="Vollmers J."/>
            <person name="Rivas-Marin E."/>
            <person name="Kohn T."/>
            <person name="Peeters S.H."/>
            <person name="Heuer A."/>
            <person name="Rast P."/>
            <person name="Oberbeckmann S."/>
            <person name="Bunk B."/>
            <person name="Jeske O."/>
            <person name="Meyerdierks A."/>
            <person name="Storesund J.E."/>
            <person name="Kallscheuer N."/>
            <person name="Luecker S."/>
            <person name="Lage O.M."/>
            <person name="Pohl T."/>
            <person name="Merkel B.J."/>
            <person name="Hornburger P."/>
            <person name="Mueller R.-W."/>
            <person name="Bruemmer F."/>
            <person name="Labrenz M."/>
            <person name="Spormann A.M."/>
            <person name="Op Den Camp H."/>
            <person name="Overmann J."/>
            <person name="Amann R."/>
            <person name="Jetten M.S.M."/>
            <person name="Mascher T."/>
            <person name="Medema M.H."/>
            <person name="Devos D.P."/>
            <person name="Kaster A.-K."/>
            <person name="Ovreas L."/>
            <person name="Rohde M."/>
            <person name="Galperin M.Y."/>
            <person name="Jogler C."/>
        </authorList>
    </citation>
    <scope>NUCLEOTIDE SEQUENCE [LARGE SCALE GENOMIC DNA]</scope>
    <source>
        <strain evidence="6 7">CA13</strain>
    </source>
</reference>
<evidence type="ECO:0000259" key="5">
    <source>
        <dbReference type="SMART" id="SM00560"/>
    </source>
</evidence>
<feature type="compositionally biased region" description="Basic and acidic residues" evidence="3">
    <location>
        <begin position="27"/>
        <end position="47"/>
    </location>
</feature>
<feature type="chain" id="PRO_5022702713" evidence="4">
    <location>
        <begin position="28"/>
        <end position="675"/>
    </location>
</feature>
<dbReference type="InterPro" id="IPR029052">
    <property type="entry name" value="Metallo-depent_PP-like"/>
</dbReference>
<organism evidence="6 7">
    <name type="scientific">Novipirellula herctigrandis</name>
    <dbReference type="NCBI Taxonomy" id="2527986"/>
    <lineage>
        <taxon>Bacteria</taxon>
        <taxon>Pseudomonadati</taxon>
        <taxon>Planctomycetota</taxon>
        <taxon>Planctomycetia</taxon>
        <taxon>Pirellulales</taxon>
        <taxon>Pirellulaceae</taxon>
        <taxon>Novipirellula</taxon>
    </lineage>
</organism>
<feature type="region of interest" description="Disordered" evidence="3">
    <location>
        <begin position="26"/>
        <end position="47"/>
    </location>
</feature>
<dbReference type="RefSeq" id="WP_146399619.1">
    <property type="nucleotide sequence ID" value="NZ_SJPJ01000001.1"/>
</dbReference>
<keyword evidence="1 4" id="KW-0732">Signal</keyword>
<dbReference type="Pfam" id="PF13385">
    <property type="entry name" value="Laminin_G_3"/>
    <property type="match status" value="1"/>
</dbReference>
<keyword evidence="2" id="KW-1015">Disulfide bond</keyword>
<dbReference type="SMART" id="SM00560">
    <property type="entry name" value="LamGL"/>
    <property type="match status" value="1"/>
</dbReference>
<evidence type="ECO:0000313" key="6">
    <source>
        <dbReference type="EMBL" id="TWT82852.1"/>
    </source>
</evidence>
<evidence type="ECO:0000256" key="3">
    <source>
        <dbReference type="SAM" id="MobiDB-lite"/>
    </source>
</evidence>
<evidence type="ECO:0000256" key="4">
    <source>
        <dbReference type="SAM" id="SignalP"/>
    </source>
</evidence>